<evidence type="ECO:0000256" key="1">
    <source>
        <dbReference type="SAM" id="SignalP"/>
    </source>
</evidence>
<sequence>MTFKAFVVGVMTLGAGAFAPTFAGCLNQVTGDIGNNFTSAVMCTNTLPSPAYQISYYEDSDVIFSMFSFDKINAGYMCISHGEVEGDNLQCRKTGLSSVPDEFENRGSLVTTFDLSSVSKQPAFTEIFTDDFEFATAKSAAQATRDKCFVGVRDDDVYIVFDSAEIYPLSNCLFAFEEFLADNPKVWLRLN</sequence>
<dbReference type="OrthoDB" id="7060500at2"/>
<feature type="chain" id="PRO_5019428768" evidence="1">
    <location>
        <begin position="20"/>
        <end position="191"/>
    </location>
</feature>
<gene>
    <name evidence="2" type="ORF">CWE21_00540</name>
</gene>
<dbReference type="AlphaFoldDB" id="A0A432XPK1"/>
<proteinExistence type="predicted"/>
<dbReference type="PROSITE" id="PS51257">
    <property type="entry name" value="PROKAR_LIPOPROTEIN"/>
    <property type="match status" value="1"/>
</dbReference>
<evidence type="ECO:0000313" key="2">
    <source>
        <dbReference type="EMBL" id="RUO50627.1"/>
    </source>
</evidence>
<organism evidence="2 3">
    <name type="scientific">Pseudidiomarina aquimaris</name>
    <dbReference type="NCBI Taxonomy" id="641841"/>
    <lineage>
        <taxon>Bacteria</taxon>
        <taxon>Pseudomonadati</taxon>
        <taxon>Pseudomonadota</taxon>
        <taxon>Gammaproteobacteria</taxon>
        <taxon>Alteromonadales</taxon>
        <taxon>Idiomarinaceae</taxon>
        <taxon>Pseudidiomarina</taxon>
    </lineage>
</organism>
<feature type="signal peptide" evidence="1">
    <location>
        <begin position="1"/>
        <end position="19"/>
    </location>
</feature>
<dbReference type="EMBL" id="PIPT01000001">
    <property type="protein sequence ID" value="RUO50627.1"/>
    <property type="molecule type" value="Genomic_DNA"/>
</dbReference>
<protein>
    <submittedName>
        <fullName evidence="2">Uncharacterized protein</fullName>
    </submittedName>
</protein>
<keyword evidence="3" id="KW-1185">Reference proteome</keyword>
<name>A0A432XPK1_9GAMM</name>
<comment type="caution">
    <text evidence="2">The sequence shown here is derived from an EMBL/GenBank/DDBJ whole genome shotgun (WGS) entry which is preliminary data.</text>
</comment>
<dbReference type="Proteomes" id="UP000286678">
    <property type="component" value="Unassembled WGS sequence"/>
</dbReference>
<keyword evidence="1" id="KW-0732">Signal</keyword>
<evidence type="ECO:0000313" key="3">
    <source>
        <dbReference type="Proteomes" id="UP000286678"/>
    </source>
</evidence>
<reference evidence="3" key="1">
    <citation type="journal article" date="2018" name="Front. Microbiol.">
        <title>Genome-Based Analysis Reveals the Taxonomy and Diversity of the Family Idiomarinaceae.</title>
        <authorList>
            <person name="Liu Y."/>
            <person name="Lai Q."/>
            <person name="Shao Z."/>
        </authorList>
    </citation>
    <scope>NUCLEOTIDE SEQUENCE [LARGE SCALE GENOMIC DNA]</scope>
    <source>
        <strain evidence="3">SW15</strain>
    </source>
</reference>
<accession>A0A432XPK1</accession>